<comment type="caution">
    <text evidence="1">The sequence shown here is derived from an EMBL/GenBank/DDBJ whole genome shotgun (WGS) entry which is preliminary data.</text>
</comment>
<dbReference type="EMBL" id="CZCU02000136">
    <property type="protein sequence ID" value="VXD18112.1"/>
    <property type="molecule type" value="Genomic_DNA"/>
</dbReference>
<gene>
    <name evidence="1" type="ORF">PL8927_600266</name>
</gene>
<accession>A0A7Z9DZT1</accession>
<dbReference type="InterPro" id="IPR036390">
    <property type="entry name" value="WH_DNA-bd_sf"/>
</dbReference>
<organism evidence="1 2">
    <name type="scientific">Planktothrix serta PCC 8927</name>
    <dbReference type="NCBI Taxonomy" id="671068"/>
    <lineage>
        <taxon>Bacteria</taxon>
        <taxon>Bacillati</taxon>
        <taxon>Cyanobacteriota</taxon>
        <taxon>Cyanophyceae</taxon>
        <taxon>Oscillatoriophycideae</taxon>
        <taxon>Oscillatoriales</taxon>
        <taxon>Microcoleaceae</taxon>
        <taxon>Planktothrix</taxon>
    </lineage>
</organism>
<proteinExistence type="predicted"/>
<dbReference type="SUPFAM" id="SSF46785">
    <property type="entry name" value="Winged helix' DNA-binding domain"/>
    <property type="match status" value="1"/>
</dbReference>
<evidence type="ECO:0000313" key="1">
    <source>
        <dbReference type="EMBL" id="VXD18112.1"/>
    </source>
</evidence>
<protein>
    <submittedName>
        <fullName evidence="1">Uncharacterized protein</fullName>
    </submittedName>
</protein>
<dbReference type="Proteomes" id="UP000184550">
    <property type="component" value="Unassembled WGS sequence"/>
</dbReference>
<evidence type="ECO:0000313" key="2">
    <source>
        <dbReference type="Proteomes" id="UP000184550"/>
    </source>
</evidence>
<dbReference type="AlphaFoldDB" id="A0A7Z9DZT1"/>
<sequence>MRSHFNQLLNRLSPVEQKIVVELSKFDEPVSREELRQHLDLSSIDLINGLQSLQQRYLVSKIKADPILFNLSLLF</sequence>
<keyword evidence="2" id="KW-1185">Reference proteome</keyword>
<reference evidence="1" key="1">
    <citation type="submission" date="2019-10" db="EMBL/GenBank/DDBJ databases">
        <authorList>
            <consortium name="Genoscope - CEA"/>
            <person name="William W."/>
        </authorList>
    </citation>
    <scope>NUCLEOTIDE SEQUENCE [LARGE SCALE GENOMIC DNA]</scope>
    <source>
        <strain evidence="1">BBR_PRJEB10992</strain>
    </source>
</reference>
<name>A0A7Z9DZT1_9CYAN</name>